<evidence type="ECO:0000313" key="2">
    <source>
        <dbReference type="Proteomes" id="UP000216021"/>
    </source>
</evidence>
<dbReference type="OrthoDB" id="6954111at2"/>
<sequence>MKSKFTFTLPNNKTLDIKKYIEPLRISENDVVIVCGTLIENIGNEFSDIDVYIITEHYRTSNNIDISSYFRVISTNKEIIKEKSEEDILLVHLPVEETGVKIDIEFKKFNDIDKLSDTLNEYYHYAINNHILLTKEMSERNLSFIHRIHNGICIHNEERLTSLKNKLNQNIFNYYLYRLNASDYADLLDIIGAWRKGELERCFDLARENLIKQMLAYVCLIGNTDYKRKWILTRIKQFKVQKILADNFCELFLVSDNKTLKEYIIDTLDCVDEIYYLSSIFFRDNVNTAFPSAESVIAWLKTERNKVTKPYEIMEIEYRARAYLVENNWSTKELLDRVYE</sequence>
<comment type="caution">
    <text evidence="1">The sequence shown here is derived from an EMBL/GenBank/DDBJ whole genome shotgun (WGS) entry which is preliminary data.</text>
</comment>
<dbReference type="EMBL" id="MOXD01000010">
    <property type="protein sequence ID" value="OMQ20871.1"/>
    <property type="molecule type" value="Genomic_DNA"/>
</dbReference>
<accession>A0A1S8CFV5</accession>
<organism evidence="1 2">
    <name type="scientific">Serratia oryzae</name>
    <dbReference type="NCBI Taxonomy" id="2034155"/>
    <lineage>
        <taxon>Bacteria</taxon>
        <taxon>Pseudomonadati</taxon>
        <taxon>Pseudomonadota</taxon>
        <taxon>Gammaproteobacteria</taxon>
        <taxon>Enterobacterales</taxon>
        <taxon>Yersiniaceae</taxon>
        <taxon>Serratia</taxon>
    </lineage>
</organism>
<dbReference type="Proteomes" id="UP000216021">
    <property type="component" value="Unassembled WGS sequence"/>
</dbReference>
<proteinExistence type="predicted"/>
<evidence type="ECO:0000313" key="1">
    <source>
        <dbReference type="EMBL" id="OMQ20871.1"/>
    </source>
</evidence>
<protein>
    <submittedName>
        <fullName evidence="1">Uncharacterized protein</fullName>
    </submittedName>
</protein>
<dbReference type="STRING" id="2034155.BMI79_17315"/>
<dbReference type="RefSeq" id="WP_076943439.1">
    <property type="nucleotide sequence ID" value="NZ_MOXD01000010.1"/>
</dbReference>
<reference evidence="1 2" key="1">
    <citation type="submission" date="2016-11" db="EMBL/GenBank/DDBJ databases">
        <title>Rahnella oryzae sp. nov., isolated from rice root.</title>
        <authorList>
            <person name="Zhang X.-X."/>
            <person name="Zhang J."/>
        </authorList>
    </citation>
    <scope>NUCLEOTIDE SEQUENCE [LARGE SCALE GENOMIC DNA]</scope>
    <source>
        <strain evidence="1 2">J11-6</strain>
    </source>
</reference>
<keyword evidence="2" id="KW-1185">Reference proteome</keyword>
<name>A0A1S8CFV5_9GAMM</name>
<dbReference type="AlphaFoldDB" id="A0A1S8CFV5"/>
<gene>
    <name evidence="1" type="ORF">BMI79_17315</name>
</gene>